<organism evidence="2">
    <name type="scientific">Arundo donax</name>
    <name type="common">Giant reed</name>
    <name type="synonym">Donax arundinaceus</name>
    <dbReference type="NCBI Taxonomy" id="35708"/>
    <lineage>
        <taxon>Eukaryota</taxon>
        <taxon>Viridiplantae</taxon>
        <taxon>Streptophyta</taxon>
        <taxon>Embryophyta</taxon>
        <taxon>Tracheophyta</taxon>
        <taxon>Spermatophyta</taxon>
        <taxon>Magnoliopsida</taxon>
        <taxon>Liliopsida</taxon>
        <taxon>Poales</taxon>
        <taxon>Poaceae</taxon>
        <taxon>PACMAD clade</taxon>
        <taxon>Arundinoideae</taxon>
        <taxon>Arundineae</taxon>
        <taxon>Arundo</taxon>
    </lineage>
</organism>
<name>A0A0A9CB99_ARUDO</name>
<evidence type="ECO:0000313" key="2">
    <source>
        <dbReference type="EMBL" id="JAD72866.1"/>
    </source>
</evidence>
<reference evidence="2" key="1">
    <citation type="submission" date="2014-09" db="EMBL/GenBank/DDBJ databases">
        <authorList>
            <person name="Magalhaes I.L.F."/>
            <person name="Oliveira U."/>
            <person name="Santos F.R."/>
            <person name="Vidigal T.H.D.A."/>
            <person name="Brescovit A.D."/>
            <person name="Santos A.J."/>
        </authorList>
    </citation>
    <scope>NUCLEOTIDE SEQUENCE</scope>
    <source>
        <tissue evidence="2">Shoot tissue taken approximately 20 cm above the soil surface</tissue>
    </source>
</reference>
<reference evidence="2" key="2">
    <citation type="journal article" date="2015" name="Data Brief">
        <title>Shoot transcriptome of the giant reed, Arundo donax.</title>
        <authorList>
            <person name="Barrero R.A."/>
            <person name="Guerrero F.D."/>
            <person name="Moolhuijzen P."/>
            <person name="Goolsby J.A."/>
            <person name="Tidwell J."/>
            <person name="Bellgard S.E."/>
            <person name="Bellgard M.I."/>
        </authorList>
    </citation>
    <scope>NUCLEOTIDE SEQUENCE</scope>
    <source>
        <tissue evidence="2">Shoot tissue taken approximately 20 cm above the soil surface</tissue>
    </source>
</reference>
<protein>
    <submittedName>
        <fullName evidence="2">Uncharacterized protein</fullName>
    </submittedName>
</protein>
<dbReference type="EMBL" id="GBRH01225029">
    <property type="protein sequence ID" value="JAD72866.1"/>
    <property type="molecule type" value="Transcribed_RNA"/>
</dbReference>
<evidence type="ECO:0000256" key="1">
    <source>
        <dbReference type="SAM" id="MobiDB-lite"/>
    </source>
</evidence>
<sequence>MEATAWLESWTAAGSEESAQ</sequence>
<proteinExistence type="predicted"/>
<feature type="region of interest" description="Disordered" evidence="1">
    <location>
        <begin position="1"/>
        <end position="20"/>
    </location>
</feature>
<dbReference type="AlphaFoldDB" id="A0A0A9CB99"/>
<accession>A0A0A9CB99</accession>